<feature type="signal peptide" evidence="1">
    <location>
        <begin position="1"/>
        <end position="25"/>
    </location>
</feature>
<dbReference type="EMBL" id="JADIKD010000007">
    <property type="protein sequence ID" value="MFK2916682.1"/>
    <property type="molecule type" value="Genomic_DNA"/>
</dbReference>
<keyword evidence="3" id="KW-1185">Reference proteome</keyword>
<evidence type="ECO:0000313" key="3">
    <source>
        <dbReference type="Proteomes" id="UP001620408"/>
    </source>
</evidence>
<comment type="caution">
    <text evidence="2">The sequence shown here is derived from an EMBL/GenBank/DDBJ whole genome shotgun (WGS) entry which is preliminary data.</text>
</comment>
<evidence type="ECO:0000313" key="2">
    <source>
        <dbReference type="EMBL" id="MFK2916682.1"/>
    </source>
</evidence>
<dbReference type="Proteomes" id="UP001620408">
    <property type="component" value="Unassembled WGS sequence"/>
</dbReference>
<feature type="chain" id="PRO_5046088618" evidence="1">
    <location>
        <begin position="26"/>
        <end position="187"/>
    </location>
</feature>
<evidence type="ECO:0000256" key="1">
    <source>
        <dbReference type="SAM" id="SignalP"/>
    </source>
</evidence>
<dbReference type="RefSeq" id="WP_379986064.1">
    <property type="nucleotide sequence ID" value="NZ_JADIKD010000007.1"/>
</dbReference>
<protein>
    <submittedName>
        <fullName evidence="2">Uncharacterized protein</fullName>
    </submittedName>
</protein>
<keyword evidence="1" id="KW-0732">Signal</keyword>
<reference evidence="2 3" key="1">
    <citation type="submission" date="2020-10" db="EMBL/GenBank/DDBJ databases">
        <title>Phylogeny of dyella-like bacteria.</title>
        <authorList>
            <person name="Fu J."/>
        </authorList>
    </citation>
    <scope>NUCLEOTIDE SEQUENCE [LARGE SCALE GENOMIC DNA]</scope>
    <source>
        <strain evidence="2 3">BB4</strain>
    </source>
</reference>
<accession>A0ABW8K4W5</accession>
<organism evidence="2 3">
    <name type="scientific">Dyella koreensis</name>
    <dbReference type="NCBI Taxonomy" id="311235"/>
    <lineage>
        <taxon>Bacteria</taxon>
        <taxon>Pseudomonadati</taxon>
        <taxon>Pseudomonadota</taxon>
        <taxon>Gammaproteobacteria</taxon>
        <taxon>Lysobacterales</taxon>
        <taxon>Rhodanobacteraceae</taxon>
        <taxon>Dyella</taxon>
    </lineage>
</organism>
<sequence>MKMRHAVFGVLLLAASLFGTAGATALEQQGMGAARPATKDVSQSPRWHVYRFIRDGINYVQVNDLGNQVRMGVATANGLYLVLPMGSDAGSVSTPDAPMRSGQLSHAEVVYSDGVTQVAVAVNGKGQYVWSVTPVAGCDPNDCPVTRIQPAPAATLCDPNDCPVTRIQSAPAAALCDPNDCPVSRAL</sequence>
<gene>
    <name evidence="2" type="ORF">ISS97_05360</name>
</gene>
<name>A0ABW8K4W5_9GAMM</name>
<proteinExistence type="predicted"/>